<organism evidence="3 4">
    <name type="scientific">Streptomyces pilosus</name>
    <dbReference type="NCBI Taxonomy" id="28893"/>
    <lineage>
        <taxon>Bacteria</taxon>
        <taxon>Bacillati</taxon>
        <taxon>Actinomycetota</taxon>
        <taxon>Actinomycetes</taxon>
        <taxon>Kitasatosporales</taxon>
        <taxon>Streptomycetaceae</taxon>
        <taxon>Streptomyces</taxon>
    </lineage>
</organism>
<evidence type="ECO:0000256" key="2">
    <source>
        <dbReference type="SAM" id="SignalP"/>
    </source>
</evidence>
<comment type="caution">
    <text evidence="3">The sequence shown here is derived from an EMBL/GenBank/DDBJ whole genome shotgun (WGS) entry which is preliminary data.</text>
</comment>
<dbReference type="AlphaFoldDB" id="A0A918BKS5"/>
<dbReference type="Proteomes" id="UP000656732">
    <property type="component" value="Unassembled WGS sequence"/>
</dbReference>
<dbReference type="SUPFAM" id="SSF56784">
    <property type="entry name" value="HAD-like"/>
    <property type="match status" value="1"/>
</dbReference>
<dbReference type="Pfam" id="PF03767">
    <property type="entry name" value="Acid_phosphat_B"/>
    <property type="match status" value="2"/>
</dbReference>
<evidence type="ECO:0000313" key="3">
    <source>
        <dbReference type="EMBL" id="GGQ73671.1"/>
    </source>
</evidence>
<dbReference type="PANTHER" id="PTHR31284:SF10">
    <property type="entry name" value="ACID PHOSPHATASE-LIKE PROTEIN"/>
    <property type="match status" value="1"/>
</dbReference>
<dbReference type="Gene3D" id="3.40.50.1000">
    <property type="entry name" value="HAD superfamily/HAD-like"/>
    <property type="match status" value="2"/>
</dbReference>
<feature type="chain" id="PRO_5037369182" evidence="2">
    <location>
        <begin position="35"/>
        <end position="209"/>
    </location>
</feature>
<proteinExistence type="predicted"/>
<accession>A0A918BKS5</accession>
<dbReference type="InterPro" id="IPR023214">
    <property type="entry name" value="HAD_sf"/>
</dbReference>
<feature type="signal peptide" evidence="2">
    <location>
        <begin position="1"/>
        <end position="34"/>
    </location>
</feature>
<name>A0A918BKS5_9ACTN</name>
<dbReference type="RefSeq" id="WP_189557398.1">
    <property type="nucleotide sequence ID" value="NZ_BMTU01000003.1"/>
</dbReference>
<evidence type="ECO:0000256" key="1">
    <source>
        <dbReference type="ARBA" id="ARBA00022729"/>
    </source>
</evidence>
<reference evidence="3" key="1">
    <citation type="journal article" date="2014" name="Int. J. Syst. Evol. Microbiol.">
        <title>Complete genome sequence of Corynebacterium casei LMG S-19264T (=DSM 44701T), isolated from a smear-ripened cheese.</title>
        <authorList>
            <consortium name="US DOE Joint Genome Institute (JGI-PGF)"/>
            <person name="Walter F."/>
            <person name="Albersmeier A."/>
            <person name="Kalinowski J."/>
            <person name="Ruckert C."/>
        </authorList>
    </citation>
    <scope>NUCLEOTIDE SEQUENCE</scope>
    <source>
        <strain evidence="3">JCM 4403</strain>
    </source>
</reference>
<keyword evidence="3" id="KW-0378">Hydrolase</keyword>
<sequence>MSAAIRTTRLGTALAAVSLTVLGVSGTVAVPASAAPQERPAAAAAASVDYATWQADVKAVIDQARPYVEQRTAGAGGARQAIVLDIDNTSLETHFHLFPPTPAVAPVLDLARYANDRGVAIFFVTARPDLLEVVTKSNLTSVGYPVAGLYQRSLLDLFGSAAEFKTAKRAEIEAKGYAIIANIGNNTTDLVGGHAERTFKLPDYDGELS</sequence>
<gene>
    <name evidence="3" type="ORF">GCM10010280_20080</name>
</gene>
<dbReference type="InterPro" id="IPR005519">
    <property type="entry name" value="Acid_phosphat_B-like"/>
</dbReference>
<keyword evidence="4" id="KW-1185">Reference proteome</keyword>
<dbReference type="EMBL" id="BMTU01000003">
    <property type="protein sequence ID" value="GGQ73671.1"/>
    <property type="molecule type" value="Genomic_DNA"/>
</dbReference>
<evidence type="ECO:0000313" key="4">
    <source>
        <dbReference type="Proteomes" id="UP000656732"/>
    </source>
</evidence>
<dbReference type="InterPro" id="IPR036412">
    <property type="entry name" value="HAD-like_sf"/>
</dbReference>
<protein>
    <submittedName>
        <fullName evidence="3">Hydrolase</fullName>
    </submittedName>
</protein>
<reference evidence="3" key="2">
    <citation type="submission" date="2020-09" db="EMBL/GenBank/DDBJ databases">
        <authorList>
            <person name="Sun Q."/>
            <person name="Ohkuma M."/>
        </authorList>
    </citation>
    <scope>NUCLEOTIDE SEQUENCE</scope>
    <source>
        <strain evidence="3">JCM 4403</strain>
    </source>
</reference>
<dbReference type="PANTHER" id="PTHR31284">
    <property type="entry name" value="ACID PHOSPHATASE-LIKE PROTEIN"/>
    <property type="match status" value="1"/>
</dbReference>
<keyword evidence="1 2" id="KW-0732">Signal</keyword>
<dbReference type="GO" id="GO:0016787">
    <property type="term" value="F:hydrolase activity"/>
    <property type="evidence" value="ECO:0007669"/>
    <property type="project" value="UniProtKB-KW"/>
</dbReference>